<feature type="binding site" evidence="7">
    <location>
        <position position="101"/>
    </location>
    <ligand>
        <name>Zn(2+)</name>
        <dbReference type="ChEBI" id="CHEBI:29105"/>
    </ligand>
</feature>
<dbReference type="OrthoDB" id="9801127at2"/>
<dbReference type="GO" id="GO:0003700">
    <property type="term" value="F:DNA-binding transcription factor activity"/>
    <property type="evidence" value="ECO:0007669"/>
    <property type="project" value="UniProtKB-UniRule"/>
</dbReference>
<keyword evidence="7 9" id="KW-0479">Metal-binding</keyword>
<protein>
    <recommendedName>
        <fullName evidence="9">Ferric uptake regulation protein</fullName>
    </recommendedName>
</protein>
<gene>
    <name evidence="9" type="primary">fur</name>
    <name evidence="10" type="ORF">EH240_18095</name>
</gene>
<keyword evidence="8 9" id="KW-0408">Iron</keyword>
<dbReference type="SUPFAM" id="SSF46785">
    <property type="entry name" value="Winged helix' DNA-binding domain"/>
    <property type="match status" value="1"/>
</dbReference>
<evidence type="ECO:0000256" key="8">
    <source>
        <dbReference type="PIRSR" id="PIRSR602481-2"/>
    </source>
</evidence>
<keyword evidence="5 9" id="KW-0238">DNA-binding</keyword>
<dbReference type="CDD" id="cd07153">
    <property type="entry name" value="Fur_like"/>
    <property type="match status" value="1"/>
</dbReference>
<comment type="cofactor">
    <cofactor evidence="7">
        <name>Zn(2+)</name>
        <dbReference type="ChEBI" id="CHEBI:29105"/>
    </cofactor>
    <text evidence="7">Binds 1 zinc ion per subunit.</text>
</comment>
<keyword evidence="2 9" id="KW-0678">Repressor</keyword>
<evidence type="ECO:0000256" key="4">
    <source>
        <dbReference type="ARBA" id="ARBA00023015"/>
    </source>
</evidence>
<keyword evidence="11" id="KW-1185">Reference proteome</keyword>
<evidence type="ECO:0000256" key="9">
    <source>
        <dbReference type="RuleBase" id="RU364037"/>
    </source>
</evidence>
<proteinExistence type="inferred from homology"/>
<evidence type="ECO:0000256" key="1">
    <source>
        <dbReference type="ARBA" id="ARBA00007957"/>
    </source>
</evidence>
<comment type="similarity">
    <text evidence="1 9">Belongs to the Fur family.</text>
</comment>
<evidence type="ECO:0000256" key="6">
    <source>
        <dbReference type="ARBA" id="ARBA00023163"/>
    </source>
</evidence>
<keyword evidence="3 7" id="KW-0862">Zinc</keyword>
<dbReference type="PANTHER" id="PTHR33202">
    <property type="entry name" value="ZINC UPTAKE REGULATION PROTEIN"/>
    <property type="match status" value="1"/>
</dbReference>
<dbReference type="GO" id="GO:0000976">
    <property type="term" value="F:transcription cis-regulatory region binding"/>
    <property type="evidence" value="ECO:0007669"/>
    <property type="project" value="TreeGrafter"/>
</dbReference>
<dbReference type="GO" id="GO:0045892">
    <property type="term" value="P:negative regulation of DNA-templated transcription"/>
    <property type="evidence" value="ECO:0007669"/>
    <property type="project" value="TreeGrafter"/>
</dbReference>
<dbReference type="Proteomes" id="UP000273786">
    <property type="component" value="Unassembled WGS sequence"/>
</dbReference>
<dbReference type="InterPro" id="IPR036390">
    <property type="entry name" value="WH_DNA-bd_sf"/>
</dbReference>
<dbReference type="GO" id="GO:1900376">
    <property type="term" value="P:regulation of secondary metabolite biosynthetic process"/>
    <property type="evidence" value="ECO:0007669"/>
    <property type="project" value="TreeGrafter"/>
</dbReference>
<dbReference type="GO" id="GO:0008270">
    <property type="term" value="F:zinc ion binding"/>
    <property type="evidence" value="ECO:0007669"/>
    <property type="project" value="TreeGrafter"/>
</dbReference>
<dbReference type="Gene3D" id="1.10.10.10">
    <property type="entry name" value="Winged helix-like DNA-binding domain superfamily/Winged helix DNA-binding domain"/>
    <property type="match status" value="1"/>
</dbReference>
<evidence type="ECO:0000313" key="11">
    <source>
        <dbReference type="Proteomes" id="UP000273786"/>
    </source>
</evidence>
<evidence type="ECO:0000256" key="5">
    <source>
        <dbReference type="ARBA" id="ARBA00023125"/>
    </source>
</evidence>
<organism evidence="10 11">
    <name type="scientific">Mesorhizobium tamadayense</name>
    <dbReference type="NCBI Taxonomy" id="425306"/>
    <lineage>
        <taxon>Bacteria</taxon>
        <taxon>Pseudomonadati</taxon>
        <taxon>Pseudomonadota</taxon>
        <taxon>Alphaproteobacteria</taxon>
        <taxon>Hyphomicrobiales</taxon>
        <taxon>Phyllobacteriaceae</taxon>
        <taxon>Mesorhizobium</taxon>
    </lineage>
</organism>
<dbReference type="InterPro" id="IPR036388">
    <property type="entry name" value="WH-like_DNA-bd_sf"/>
</dbReference>
<accession>A0A3P3FM63</accession>
<dbReference type="EMBL" id="RQXT01000021">
    <property type="protein sequence ID" value="RRH99709.1"/>
    <property type="molecule type" value="Genomic_DNA"/>
</dbReference>
<keyword evidence="9" id="KW-0963">Cytoplasm</keyword>
<dbReference type="InterPro" id="IPR002481">
    <property type="entry name" value="FUR"/>
</dbReference>
<comment type="cofactor">
    <cofactor evidence="8">
        <name>Mn(2+)</name>
        <dbReference type="ChEBI" id="CHEBI:29035"/>
    </cofactor>
    <cofactor evidence="8">
        <name>Fe(2+)</name>
        <dbReference type="ChEBI" id="CHEBI:29033"/>
    </cofactor>
    <text evidence="8">Binds 1 Mn(2+) or Fe(2+) ion per subunit.</text>
</comment>
<comment type="subunit">
    <text evidence="9">Homodimer.</text>
</comment>
<dbReference type="PANTHER" id="PTHR33202:SF6">
    <property type="entry name" value="ZINC UPTAKE REGULATION PROTEIN"/>
    <property type="match status" value="1"/>
</dbReference>
<comment type="caution">
    <text evidence="10">The sequence shown here is derived from an EMBL/GenBank/DDBJ whole genome shotgun (WGS) entry which is preliminary data.</text>
</comment>
<evidence type="ECO:0000256" key="3">
    <source>
        <dbReference type="ARBA" id="ARBA00022833"/>
    </source>
</evidence>
<evidence type="ECO:0000313" key="10">
    <source>
        <dbReference type="EMBL" id="RRH99709.1"/>
    </source>
</evidence>
<feature type="binding site" evidence="8">
    <location>
        <position position="95"/>
    </location>
    <ligand>
        <name>Fe cation</name>
        <dbReference type="ChEBI" id="CHEBI:24875"/>
    </ligand>
</feature>
<dbReference type="GO" id="GO:0005829">
    <property type="term" value="C:cytosol"/>
    <property type="evidence" value="ECO:0007669"/>
    <property type="project" value="TreeGrafter"/>
</dbReference>
<reference evidence="10 11" key="1">
    <citation type="submission" date="2018-11" db="EMBL/GenBank/DDBJ databases">
        <title>the genome of Mesorhizobium tamadayense DSM 28320.</title>
        <authorList>
            <person name="Gao J."/>
        </authorList>
    </citation>
    <scope>NUCLEOTIDE SEQUENCE [LARGE SCALE GENOMIC DNA]</scope>
    <source>
        <strain evidence="10 11">DSM 28320</strain>
    </source>
</reference>
<dbReference type="InterPro" id="IPR043135">
    <property type="entry name" value="Fur_C"/>
</dbReference>
<feature type="binding site" evidence="7">
    <location>
        <position position="104"/>
    </location>
    <ligand>
        <name>Zn(2+)</name>
        <dbReference type="ChEBI" id="CHEBI:29105"/>
    </ligand>
</feature>
<sequence length="147" mass="16222">MLYYNTMTARASAQTGLSNRRHGRNRQLVLDALAQAQRPMGAYELLAVLREEGLRSPLQVYRALEQLIDDGSVHKIESLSAFALCTRLECGGHGHATFAICTNCGRTSEFHDAKLDRVLRQLGRREGFSTRATTVELSGLCESCAHG</sequence>
<feature type="binding site" evidence="7">
    <location>
        <position position="144"/>
    </location>
    <ligand>
        <name>Zn(2+)</name>
        <dbReference type="ChEBI" id="CHEBI:29105"/>
    </ligand>
</feature>
<dbReference type="Pfam" id="PF01475">
    <property type="entry name" value="FUR"/>
    <property type="match status" value="1"/>
</dbReference>
<comment type="subcellular location">
    <subcellularLocation>
        <location evidence="9">Cytoplasm</location>
    </subcellularLocation>
</comment>
<keyword evidence="4 9" id="KW-0805">Transcription regulation</keyword>
<dbReference type="Gene3D" id="3.30.1490.190">
    <property type="match status" value="1"/>
</dbReference>
<evidence type="ECO:0000256" key="7">
    <source>
        <dbReference type="PIRSR" id="PIRSR602481-1"/>
    </source>
</evidence>
<dbReference type="AlphaFoldDB" id="A0A3P3FM63"/>
<evidence type="ECO:0000256" key="2">
    <source>
        <dbReference type="ARBA" id="ARBA00022491"/>
    </source>
</evidence>
<name>A0A3P3FM63_9HYPH</name>
<keyword evidence="6 9" id="KW-0804">Transcription</keyword>
<feature type="binding site" evidence="7">
    <location>
        <position position="141"/>
    </location>
    <ligand>
        <name>Zn(2+)</name>
        <dbReference type="ChEBI" id="CHEBI:29105"/>
    </ligand>
</feature>